<comment type="caution">
    <text evidence="1">The sequence shown here is derived from an EMBL/GenBank/DDBJ whole genome shotgun (WGS) entry which is preliminary data.</text>
</comment>
<evidence type="ECO:0000313" key="1">
    <source>
        <dbReference type="EMBL" id="GFU25401.1"/>
    </source>
</evidence>
<keyword evidence="2" id="KW-1185">Reference proteome</keyword>
<organism evidence="1 2">
    <name type="scientific">Nephila pilipes</name>
    <name type="common">Giant wood spider</name>
    <name type="synonym">Nephila maculata</name>
    <dbReference type="NCBI Taxonomy" id="299642"/>
    <lineage>
        <taxon>Eukaryota</taxon>
        <taxon>Metazoa</taxon>
        <taxon>Ecdysozoa</taxon>
        <taxon>Arthropoda</taxon>
        <taxon>Chelicerata</taxon>
        <taxon>Arachnida</taxon>
        <taxon>Araneae</taxon>
        <taxon>Araneomorphae</taxon>
        <taxon>Entelegynae</taxon>
        <taxon>Araneoidea</taxon>
        <taxon>Nephilidae</taxon>
        <taxon>Nephila</taxon>
    </lineage>
</organism>
<name>A0A8X6QLJ1_NEPPI</name>
<dbReference type="Proteomes" id="UP000887013">
    <property type="component" value="Unassembled WGS sequence"/>
</dbReference>
<dbReference type="EMBL" id="BMAW01081629">
    <property type="protein sequence ID" value="GFU25401.1"/>
    <property type="molecule type" value="Genomic_DNA"/>
</dbReference>
<reference evidence="1" key="1">
    <citation type="submission" date="2020-08" db="EMBL/GenBank/DDBJ databases">
        <title>Multicomponent nature underlies the extraordinary mechanical properties of spider dragline silk.</title>
        <authorList>
            <person name="Kono N."/>
            <person name="Nakamura H."/>
            <person name="Mori M."/>
            <person name="Yoshida Y."/>
            <person name="Ohtoshi R."/>
            <person name="Malay A.D."/>
            <person name="Moran D.A.P."/>
            <person name="Tomita M."/>
            <person name="Numata K."/>
            <person name="Arakawa K."/>
        </authorList>
    </citation>
    <scope>NUCLEOTIDE SEQUENCE</scope>
</reference>
<gene>
    <name evidence="1" type="ORF">NPIL_413501</name>
</gene>
<dbReference type="AlphaFoldDB" id="A0A8X6QLJ1"/>
<evidence type="ECO:0000313" key="2">
    <source>
        <dbReference type="Proteomes" id="UP000887013"/>
    </source>
</evidence>
<accession>A0A8X6QLJ1</accession>
<sequence>MYKLTTALRAVMVCRIPSAIINEMIFFSKMMSRSCRNLNSFSPAMVWEAPVSAHTAIFSPKILRTIKLEGSEFEFKLDNVIQFTAVIVSLALLQVGHLDLMTPGVPHP</sequence>
<protein>
    <submittedName>
        <fullName evidence="1">Uncharacterized protein</fullName>
    </submittedName>
</protein>
<proteinExistence type="predicted"/>